<name>A0A8H8P5X4_9AGAM</name>
<proteinExistence type="predicted"/>
<dbReference type="Proteomes" id="UP000650533">
    <property type="component" value="Chromosome 15"/>
</dbReference>
<sequence>MFAPAFQPGVGQGTSRTIPSAYTAISCNPPTQHPVSQAKQLSHVWEEVMQARAPIVLGDQELTADFDSNTAQLSQVLGDIPAPGGSDLDQSADIDGVEYDPATYSLAPQAFVCAPLLVKVAKLAPSTLSPNNLDTIWDFNHFVRQKTTRLLYQANFVRSKTHIQDVFDAILYETLCSTPVVISGVEQLYNHFEDFWELALAIAIDGMGPFKKQSQLCWPILIITYNFPPKIQTHLSNMICTSVIPGLHLPKDLNSFLQPLIDKLVELAQGVKAVNVVNEEVFALCAHILAAFGDLPAMAKLMEFVGHNGRFPCCLCKIMSILGQTAKNGTHLYCPLHCLDNTGLDPHNLPL</sequence>
<dbReference type="GeneID" id="67034160"/>
<dbReference type="EMBL" id="CP059672">
    <property type="protein sequence ID" value="QRW26221.1"/>
    <property type="molecule type" value="Genomic_DNA"/>
</dbReference>
<protein>
    <submittedName>
        <fullName evidence="1">Transposase family Tnp2 protein</fullName>
    </submittedName>
</protein>
<dbReference type="KEGG" id="rsx:RhiXN_11882"/>
<evidence type="ECO:0000313" key="1">
    <source>
        <dbReference type="EMBL" id="QRW26221.1"/>
    </source>
</evidence>
<dbReference type="AlphaFoldDB" id="A0A8H8P5X4"/>
<dbReference type="Pfam" id="PF02992">
    <property type="entry name" value="Transposase_21"/>
    <property type="match status" value="1"/>
</dbReference>
<accession>A0A8H8P5X4</accession>
<dbReference type="RefSeq" id="XP_043186458.1">
    <property type="nucleotide sequence ID" value="XM_043331697.1"/>
</dbReference>
<gene>
    <name evidence="1" type="ORF">RhiXN_11882</name>
</gene>
<dbReference type="InterPro" id="IPR004242">
    <property type="entry name" value="Transposase_21"/>
</dbReference>
<reference evidence="1" key="1">
    <citation type="submission" date="2020-05" db="EMBL/GenBank/DDBJ databases">
        <title>Evolutionary and genomic comparisons of hybrid uninucleate and nonhybrid Rhizoctonia fungi.</title>
        <authorList>
            <person name="Li C."/>
            <person name="Chen X."/>
        </authorList>
    </citation>
    <scope>NUCLEOTIDE SEQUENCE</scope>
    <source>
        <strain evidence="1">AG-1 IA</strain>
    </source>
</reference>
<evidence type="ECO:0000313" key="2">
    <source>
        <dbReference type="Proteomes" id="UP000650533"/>
    </source>
</evidence>
<organism evidence="1 2">
    <name type="scientific">Rhizoctonia solani</name>
    <dbReference type="NCBI Taxonomy" id="456999"/>
    <lineage>
        <taxon>Eukaryota</taxon>
        <taxon>Fungi</taxon>
        <taxon>Dikarya</taxon>
        <taxon>Basidiomycota</taxon>
        <taxon>Agaricomycotina</taxon>
        <taxon>Agaricomycetes</taxon>
        <taxon>Cantharellales</taxon>
        <taxon>Ceratobasidiaceae</taxon>
        <taxon>Rhizoctonia</taxon>
    </lineage>
</organism>